<feature type="compositionally biased region" description="Low complexity" evidence="1">
    <location>
        <begin position="266"/>
        <end position="275"/>
    </location>
</feature>
<feature type="region of interest" description="Disordered" evidence="1">
    <location>
        <begin position="326"/>
        <end position="350"/>
    </location>
</feature>
<feature type="compositionally biased region" description="Polar residues" evidence="1">
    <location>
        <begin position="114"/>
        <end position="124"/>
    </location>
</feature>
<feature type="compositionally biased region" description="Pro residues" evidence="1">
    <location>
        <begin position="127"/>
        <end position="142"/>
    </location>
</feature>
<protein>
    <submittedName>
        <fullName evidence="2">Uncharacterized protein</fullName>
    </submittedName>
</protein>
<organism evidence="2 3">
    <name type="scientific">Aspergillus cavernicola</name>
    <dbReference type="NCBI Taxonomy" id="176166"/>
    <lineage>
        <taxon>Eukaryota</taxon>
        <taxon>Fungi</taxon>
        <taxon>Dikarya</taxon>
        <taxon>Ascomycota</taxon>
        <taxon>Pezizomycotina</taxon>
        <taxon>Eurotiomycetes</taxon>
        <taxon>Eurotiomycetidae</taxon>
        <taxon>Eurotiales</taxon>
        <taxon>Aspergillaceae</taxon>
        <taxon>Aspergillus</taxon>
        <taxon>Aspergillus subgen. Nidulantes</taxon>
    </lineage>
</organism>
<dbReference type="EMBL" id="JBFXLS010000103">
    <property type="protein sequence ID" value="KAL2816242.1"/>
    <property type="molecule type" value="Genomic_DNA"/>
</dbReference>
<evidence type="ECO:0000313" key="3">
    <source>
        <dbReference type="Proteomes" id="UP001610335"/>
    </source>
</evidence>
<proteinExistence type="predicted"/>
<accession>A0ABR4HLI0</accession>
<feature type="compositionally biased region" description="Pro residues" evidence="1">
    <location>
        <begin position="201"/>
        <end position="215"/>
    </location>
</feature>
<comment type="caution">
    <text evidence="2">The sequence shown here is derived from an EMBL/GenBank/DDBJ whole genome shotgun (WGS) entry which is preliminary data.</text>
</comment>
<evidence type="ECO:0000313" key="2">
    <source>
        <dbReference type="EMBL" id="KAL2816242.1"/>
    </source>
</evidence>
<evidence type="ECO:0000256" key="1">
    <source>
        <dbReference type="SAM" id="MobiDB-lite"/>
    </source>
</evidence>
<keyword evidence="3" id="KW-1185">Reference proteome</keyword>
<name>A0ABR4HLI0_9EURO</name>
<feature type="compositionally biased region" description="Polar residues" evidence="1">
    <location>
        <begin position="281"/>
        <end position="290"/>
    </location>
</feature>
<gene>
    <name evidence="2" type="ORF">BDW59DRAFT_153387</name>
</gene>
<dbReference type="Proteomes" id="UP001610335">
    <property type="component" value="Unassembled WGS sequence"/>
</dbReference>
<feature type="region of interest" description="Disordered" evidence="1">
    <location>
        <begin position="45"/>
        <end position="220"/>
    </location>
</feature>
<sequence length="400" mass="44686">MDKSEILVHISAPSGAVDDARYRAQVEAILNFQPRSCEIITTTQLLSPSSSTSEPRLKTIHNNNNPPPHAPDNVPLSSNQAPKQHVSQKDSFDSPVSVIPDSQPQHPGFDPESLSLQPTISLYSHSPLPPSKRPRVGSPPPVNHREHDEIQVQARPQSTESQTPPVPQGPEPKPGEPTHHNSPKSQPQPQPQNHNHTWHLPPLPLQINPPPPPISSSPFTTHITPTLSMLTQRLKSPRTYNPTTQTRDLDTLERGYWFLRVNLLPLPNTPTSTPSQKQNERTTQPPNTWDPSIFSKFWTFLSDFIGKEGRAGWGVWCILENLENEDDDDDENGRGKAKGETTGPSNDTHAHPQSLALKVYAWGEIACHIYILLFLASDRRIRKMGAQWRDGRDDVVIQMP</sequence>
<feature type="region of interest" description="Disordered" evidence="1">
    <location>
        <begin position="266"/>
        <end position="290"/>
    </location>
</feature>
<reference evidence="2 3" key="1">
    <citation type="submission" date="2024-07" db="EMBL/GenBank/DDBJ databases">
        <title>Section-level genome sequencing and comparative genomics of Aspergillus sections Usti and Cavernicolus.</title>
        <authorList>
            <consortium name="Lawrence Berkeley National Laboratory"/>
            <person name="Nybo J.L."/>
            <person name="Vesth T.C."/>
            <person name="Theobald S."/>
            <person name="Frisvad J.C."/>
            <person name="Larsen T.O."/>
            <person name="Kjaerboelling I."/>
            <person name="Rothschild-Mancinelli K."/>
            <person name="Lyhne E.K."/>
            <person name="Kogle M.E."/>
            <person name="Barry K."/>
            <person name="Clum A."/>
            <person name="Na H."/>
            <person name="Ledsgaard L."/>
            <person name="Lin J."/>
            <person name="Lipzen A."/>
            <person name="Kuo A."/>
            <person name="Riley R."/>
            <person name="Mondo S."/>
            <person name="LaButti K."/>
            <person name="Haridas S."/>
            <person name="Pangalinan J."/>
            <person name="Salamov A.A."/>
            <person name="Simmons B.A."/>
            <person name="Magnuson J.K."/>
            <person name="Chen J."/>
            <person name="Drula E."/>
            <person name="Henrissat B."/>
            <person name="Wiebenga A."/>
            <person name="Lubbers R.J."/>
            <person name="Gomes A.C."/>
            <person name="Makela M.R."/>
            <person name="Stajich J."/>
            <person name="Grigoriev I.V."/>
            <person name="Mortensen U.H."/>
            <person name="De vries R.P."/>
            <person name="Baker S.E."/>
            <person name="Andersen M.R."/>
        </authorList>
    </citation>
    <scope>NUCLEOTIDE SEQUENCE [LARGE SCALE GENOMIC DNA]</scope>
    <source>
        <strain evidence="2 3">CBS 600.67</strain>
    </source>
</reference>
<feature type="compositionally biased region" description="Low complexity" evidence="1">
    <location>
        <begin position="183"/>
        <end position="195"/>
    </location>
</feature>
<dbReference type="PRINTS" id="PR01217">
    <property type="entry name" value="PRICHEXTENSN"/>
</dbReference>